<evidence type="ECO:0000313" key="6">
    <source>
        <dbReference type="Proteomes" id="UP001151760"/>
    </source>
</evidence>
<name>A0ABQ5HBK9_9ASTR</name>
<organism evidence="5 6">
    <name type="scientific">Tanacetum coccineum</name>
    <dbReference type="NCBI Taxonomy" id="301880"/>
    <lineage>
        <taxon>Eukaryota</taxon>
        <taxon>Viridiplantae</taxon>
        <taxon>Streptophyta</taxon>
        <taxon>Embryophyta</taxon>
        <taxon>Tracheophyta</taxon>
        <taxon>Spermatophyta</taxon>
        <taxon>Magnoliopsida</taxon>
        <taxon>eudicotyledons</taxon>
        <taxon>Gunneridae</taxon>
        <taxon>Pentapetalae</taxon>
        <taxon>asterids</taxon>
        <taxon>campanulids</taxon>
        <taxon>Asterales</taxon>
        <taxon>Asteraceae</taxon>
        <taxon>Asteroideae</taxon>
        <taxon>Anthemideae</taxon>
        <taxon>Anthemidinae</taxon>
        <taxon>Tanacetum</taxon>
    </lineage>
</organism>
<dbReference type="Gene3D" id="3.30.420.10">
    <property type="entry name" value="Ribonuclease H-like superfamily/Ribonuclease H"/>
    <property type="match status" value="1"/>
</dbReference>
<feature type="region of interest" description="Disordered" evidence="3">
    <location>
        <begin position="124"/>
        <end position="173"/>
    </location>
</feature>
<evidence type="ECO:0000256" key="1">
    <source>
        <dbReference type="ARBA" id="ARBA00022723"/>
    </source>
</evidence>
<accession>A0ABQ5HBK9</accession>
<reference evidence="5" key="2">
    <citation type="submission" date="2022-01" db="EMBL/GenBank/DDBJ databases">
        <authorList>
            <person name="Yamashiro T."/>
            <person name="Shiraishi A."/>
            <person name="Satake H."/>
            <person name="Nakayama K."/>
        </authorList>
    </citation>
    <scope>NUCLEOTIDE SEQUENCE</scope>
</reference>
<evidence type="ECO:0000259" key="4">
    <source>
        <dbReference type="PROSITE" id="PS50994"/>
    </source>
</evidence>
<keyword evidence="2" id="KW-0378">Hydrolase</keyword>
<dbReference type="InterPro" id="IPR012337">
    <property type="entry name" value="RNaseH-like_sf"/>
</dbReference>
<dbReference type="SUPFAM" id="SSF53098">
    <property type="entry name" value="Ribonuclease H-like"/>
    <property type="match status" value="1"/>
</dbReference>
<comment type="caution">
    <text evidence="5">The sequence shown here is derived from an EMBL/GenBank/DDBJ whole genome shotgun (WGS) entry which is preliminary data.</text>
</comment>
<dbReference type="PANTHER" id="PTHR42648:SF27">
    <property type="entry name" value="RNA-DIRECTED DNA POLYMERASE"/>
    <property type="match status" value="1"/>
</dbReference>
<dbReference type="PANTHER" id="PTHR42648">
    <property type="entry name" value="TRANSPOSASE, PUTATIVE-RELATED"/>
    <property type="match status" value="1"/>
</dbReference>
<dbReference type="InterPro" id="IPR039537">
    <property type="entry name" value="Retrotran_Ty1/copia-like"/>
</dbReference>
<evidence type="ECO:0000256" key="2">
    <source>
        <dbReference type="ARBA" id="ARBA00022801"/>
    </source>
</evidence>
<keyword evidence="1" id="KW-0479">Metal-binding</keyword>
<dbReference type="InterPro" id="IPR036397">
    <property type="entry name" value="RNaseH_sf"/>
</dbReference>
<dbReference type="PROSITE" id="PS50994">
    <property type="entry name" value="INTEGRASE"/>
    <property type="match status" value="1"/>
</dbReference>
<protein>
    <submittedName>
        <fullName evidence="5">Retrotransposon protein, putative, ty1-copia subclass</fullName>
    </submittedName>
</protein>
<gene>
    <name evidence="5" type="ORF">Tco_1066855</name>
</gene>
<proteinExistence type="predicted"/>
<keyword evidence="6" id="KW-1185">Reference proteome</keyword>
<dbReference type="EMBL" id="BQNB010019421">
    <property type="protein sequence ID" value="GJT85138.1"/>
    <property type="molecule type" value="Genomic_DNA"/>
</dbReference>
<dbReference type="InterPro" id="IPR057670">
    <property type="entry name" value="SH3_retrovirus"/>
</dbReference>
<dbReference type="Pfam" id="PF00665">
    <property type="entry name" value="rve"/>
    <property type="match status" value="1"/>
</dbReference>
<reference evidence="5" key="1">
    <citation type="journal article" date="2022" name="Int. J. Mol. Sci.">
        <title>Draft Genome of Tanacetum Coccineum: Genomic Comparison of Closely Related Tanacetum-Family Plants.</title>
        <authorList>
            <person name="Yamashiro T."/>
            <person name="Shiraishi A."/>
            <person name="Nakayama K."/>
            <person name="Satake H."/>
        </authorList>
    </citation>
    <scope>NUCLEOTIDE SEQUENCE</scope>
</reference>
<evidence type="ECO:0000313" key="5">
    <source>
        <dbReference type="EMBL" id="GJT85138.1"/>
    </source>
</evidence>
<dbReference type="InterPro" id="IPR013103">
    <property type="entry name" value="RVT_2"/>
</dbReference>
<dbReference type="SUPFAM" id="SSF57756">
    <property type="entry name" value="Retrovirus zinc finger-like domains"/>
    <property type="match status" value="1"/>
</dbReference>
<sequence length="653" mass="75022">MRVVGTYDYLYNPFLDEPPEDAAEDIKAAWKAEYKIHYDVACLMLGKMSPALQRQFELYILQAMLNELIKCLKSLKLSLNKDFGDFVRNFNMHCMGKTVSDLHALLIDYEKGLKDKAPTPQVLAIQQGRVNKPKPQANKKGKGKGKVDKNKQVVAYQPKPKQNPPQKKVNPKKDQACHHYHVVGHWKRNCPLYLQELRTNKNKKAEHGAAASGNLFTIKLFNLTHKINSWVYDTGCGIHVCNTLQGFRVKRKLSYGEQYLHVGNRSQAVVEAIGVFNLVLPSGLELLLNNCHYAPSIIRGVVSFSCLLDLRFVHTVTSNGISVSLNGLLEKINDESYDKCKSCISGKMTKKPFNDNIERAIDLLGLIRTDVCGPFRHVSRKGNSYFLTFTDDFSRYGYVYLLKHKHEVFETFKVFKSEVELQLGKKIKALLSDRGGEYLSQEFKEYLDMVRSMFNLTTQPLSFWDYALESAVRILNMVLTKKVDNTPYEIWYGKVPNLSYLKVWGCEAYVKHKSADKLQQRSVKCIFVGYPKETMGYYFYFLLENKVIVARSKRTKYAPNRLNLNIEVKDDVVRDLGEPANYKADMLDPDKSKWLFKKKTDMDGKVHTYKARLVAKGCTQTYEIDYEETFSPIADIRAIRILIAIAAYYDYEI</sequence>
<dbReference type="Pfam" id="PF07727">
    <property type="entry name" value="RVT_2"/>
    <property type="match status" value="1"/>
</dbReference>
<dbReference type="Proteomes" id="UP001151760">
    <property type="component" value="Unassembled WGS sequence"/>
</dbReference>
<dbReference type="InterPro" id="IPR001584">
    <property type="entry name" value="Integrase_cat-core"/>
</dbReference>
<feature type="domain" description="Integrase catalytic" evidence="4">
    <location>
        <begin position="348"/>
        <end position="491"/>
    </location>
</feature>
<dbReference type="Pfam" id="PF25597">
    <property type="entry name" value="SH3_retrovirus"/>
    <property type="match status" value="1"/>
</dbReference>
<evidence type="ECO:0000256" key="3">
    <source>
        <dbReference type="SAM" id="MobiDB-lite"/>
    </source>
</evidence>
<feature type="compositionally biased region" description="Low complexity" evidence="3">
    <location>
        <begin position="152"/>
        <end position="168"/>
    </location>
</feature>
<dbReference type="InterPro" id="IPR036875">
    <property type="entry name" value="Znf_CCHC_sf"/>
</dbReference>